<dbReference type="Gene3D" id="3.30.390.50">
    <property type="entry name" value="CO dehydrogenase flavoprotein, C-terminal domain"/>
    <property type="match status" value="1"/>
</dbReference>
<dbReference type="RefSeq" id="WP_111418442.1">
    <property type="nucleotide sequence ID" value="NZ_NPEX01000035.1"/>
</dbReference>
<evidence type="ECO:0000256" key="2">
    <source>
        <dbReference type="ARBA" id="ARBA00022827"/>
    </source>
</evidence>
<comment type="caution">
    <text evidence="5">The sequence shown here is derived from an EMBL/GenBank/DDBJ whole genome shotgun (WGS) entry which is preliminary data.</text>
</comment>
<keyword evidence="1" id="KW-0285">Flavoprotein</keyword>
<dbReference type="Gene3D" id="3.30.43.10">
    <property type="entry name" value="Uridine Diphospho-n-acetylenolpyruvylglucosamine Reductase, domain 2"/>
    <property type="match status" value="1"/>
</dbReference>
<evidence type="ECO:0000256" key="1">
    <source>
        <dbReference type="ARBA" id="ARBA00022630"/>
    </source>
</evidence>
<evidence type="ECO:0000313" key="5">
    <source>
        <dbReference type="EMBL" id="RAI44758.1"/>
    </source>
</evidence>
<dbReference type="Proteomes" id="UP000249130">
    <property type="component" value="Unassembled WGS sequence"/>
</dbReference>
<gene>
    <name evidence="5" type="ORF">CH341_07460</name>
</gene>
<dbReference type="SUPFAM" id="SSF55447">
    <property type="entry name" value="CO dehydrogenase flavoprotein C-terminal domain-like"/>
    <property type="match status" value="1"/>
</dbReference>
<dbReference type="AlphaFoldDB" id="A0A327LAK5"/>
<keyword evidence="2" id="KW-0274">FAD</keyword>
<dbReference type="EMBL" id="NPEX01000035">
    <property type="protein sequence ID" value="RAI44758.1"/>
    <property type="molecule type" value="Genomic_DNA"/>
</dbReference>
<dbReference type="InterPro" id="IPR036318">
    <property type="entry name" value="FAD-bd_PCMH-like_sf"/>
</dbReference>
<dbReference type="PANTHER" id="PTHR42659:SF2">
    <property type="entry name" value="XANTHINE DEHYDROGENASE SUBUNIT C-RELATED"/>
    <property type="match status" value="1"/>
</dbReference>
<dbReference type="InterPro" id="IPR051312">
    <property type="entry name" value="Diverse_Substr_Oxidored"/>
</dbReference>
<dbReference type="InterPro" id="IPR016166">
    <property type="entry name" value="FAD-bd_PCMH"/>
</dbReference>
<dbReference type="InterPro" id="IPR036683">
    <property type="entry name" value="CO_DH_flav_C_dom_sf"/>
</dbReference>
<keyword evidence="3" id="KW-0560">Oxidoreductase</keyword>
<dbReference type="Pfam" id="PF00941">
    <property type="entry name" value="FAD_binding_5"/>
    <property type="match status" value="1"/>
</dbReference>
<dbReference type="SUPFAM" id="SSF56176">
    <property type="entry name" value="FAD-binding/transporter-associated domain-like"/>
    <property type="match status" value="1"/>
</dbReference>
<dbReference type="InterPro" id="IPR002346">
    <property type="entry name" value="Mopterin_DH_FAD-bd"/>
</dbReference>
<dbReference type="PROSITE" id="PS51387">
    <property type="entry name" value="FAD_PCMH"/>
    <property type="match status" value="1"/>
</dbReference>
<dbReference type="GO" id="GO:0071949">
    <property type="term" value="F:FAD binding"/>
    <property type="evidence" value="ECO:0007669"/>
    <property type="project" value="InterPro"/>
</dbReference>
<name>A0A327LAK5_9BRAD</name>
<dbReference type="InterPro" id="IPR016167">
    <property type="entry name" value="FAD-bd_PCMH_sub1"/>
</dbReference>
<evidence type="ECO:0000259" key="4">
    <source>
        <dbReference type="PROSITE" id="PS51387"/>
    </source>
</evidence>
<dbReference type="Gene3D" id="3.30.465.10">
    <property type="match status" value="1"/>
</dbReference>
<dbReference type="SMART" id="SM01092">
    <property type="entry name" value="CO_deh_flav_C"/>
    <property type="match status" value="1"/>
</dbReference>
<dbReference type="InterPro" id="IPR016169">
    <property type="entry name" value="FAD-bd_PCMH_sub2"/>
</dbReference>
<evidence type="ECO:0000313" key="6">
    <source>
        <dbReference type="Proteomes" id="UP000249130"/>
    </source>
</evidence>
<dbReference type="GO" id="GO:0016491">
    <property type="term" value="F:oxidoreductase activity"/>
    <property type="evidence" value="ECO:0007669"/>
    <property type="project" value="UniProtKB-KW"/>
</dbReference>
<feature type="domain" description="FAD-binding PCMH-type" evidence="4">
    <location>
        <begin position="1"/>
        <end position="177"/>
    </location>
</feature>
<dbReference type="PANTHER" id="PTHR42659">
    <property type="entry name" value="XANTHINE DEHYDROGENASE SUBUNIT C-RELATED"/>
    <property type="match status" value="1"/>
</dbReference>
<reference evidence="5 6" key="1">
    <citation type="submission" date="2017-07" db="EMBL/GenBank/DDBJ databases">
        <title>Draft Genome Sequences of Select Purple Nonsulfur Bacteria.</title>
        <authorList>
            <person name="Lasarre B."/>
            <person name="Mckinlay J.B."/>
        </authorList>
    </citation>
    <scope>NUCLEOTIDE SEQUENCE [LARGE SCALE GENOMIC DNA]</scope>
    <source>
        <strain evidence="5 6">DSM 5909</strain>
    </source>
</reference>
<organism evidence="5 6">
    <name type="scientific">Rhodoplanes roseus</name>
    <dbReference type="NCBI Taxonomy" id="29409"/>
    <lineage>
        <taxon>Bacteria</taxon>
        <taxon>Pseudomonadati</taxon>
        <taxon>Pseudomonadota</taxon>
        <taxon>Alphaproteobacteria</taxon>
        <taxon>Hyphomicrobiales</taxon>
        <taxon>Nitrobacteraceae</taxon>
        <taxon>Rhodoplanes</taxon>
    </lineage>
</organism>
<evidence type="ECO:0000256" key="3">
    <source>
        <dbReference type="ARBA" id="ARBA00023002"/>
    </source>
</evidence>
<accession>A0A327LAK5</accession>
<dbReference type="Pfam" id="PF03450">
    <property type="entry name" value="CO_deh_flav_C"/>
    <property type="match status" value="1"/>
</dbReference>
<proteinExistence type="predicted"/>
<dbReference type="OrthoDB" id="9793944at2"/>
<protein>
    <submittedName>
        <fullName evidence="5">Carbon monoxide dehydrogenase</fullName>
    </submittedName>
</protein>
<dbReference type="InterPro" id="IPR005107">
    <property type="entry name" value="CO_DH_flav_C"/>
</dbReference>
<keyword evidence="6" id="KW-1185">Reference proteome</keyword>
<sequence length="275" mass="29741">MKPARFDYVRAETLAEAHAVLAESGGEARVLAGGQSLMPMLSMRLARPNILVDIMRIPGLAEIAVEGGVLRVGARITQAQLLAWPDLSTRLPLLAAALPWVGHAQTRSSGTVCGSVAHADPSAEIPLALLALGGEVELSSRKTRRRVAAQDFFVGTMSTARRDDELIEAVRFPLKTPGDGFAFREVGRRHGDFAIVSVAVLVRGDTVRVAIGGVADRPQARDFRTLDGAALADALDQFAWSLEARDDLHATARYRRDLVRSFGRDVIEEARRCRG</sequence>